<keyword evidence="2" id="KW-1185">Reference proteome</keyword>
<dbReference type="AlphaFoldDB" id="A0A833R1K6"/>
<organism evidence="1 2">
    <name type="scientific">Carex littledalei</name>
    <dbReference type="NCBI Taxonomy" id="544730"/>
    <lineage>
        <taxon>Eukaryota</taxon>
        <taxon>Viridiplantae</taxon>
        <taxon>Streptophyta</taxon>
        <taxon>Embryophyta</taxon>
        <taxon>Tracheophyta</taxon>
        <taxon>Spermatophyta</taxon>
        <taxon>Magnoliopsida</taxon>
        <taxon>Liliopsida</taxon>
        <taxon>Poales</taxon>
        <taxon>Cyperaceae</taxon>
        <taxon>Cyperoideae</taxon>
        <taxon>Cariceae</taxon>
        <taxon>Carex</taxon>
        <taxon>Carex subgen. Euthyceras</taxon>
    </lineage>
</organism>
<name>A0A833R1K6_9POAL</name>
<gene>
    <name evidence="1" type="ORF">FCM35_KLT06887</name>
</gene>
<evidence type="ECO:0000313" key="2">
    <source>
        <dbReference type="Proteomes" id="UP000623129"/>
    </source>
</evidence>
<sequence length="143" mass="16163">MSKTSSCMGLRNSPSLQLEFAINLCQPPPACQDGTSVKFGMEGDDSLPSSSRFPFFLNLRPDQIDDVAVQHLLRRYQIKDSIFQLFLVKCLCEIDIYLEVPYSTSKSMIKVAMVSVLTVFCWVKLDSFEKSLDSIKGYNFKIA</sequence>
<proteinExistence type="predicted"/>
<protein>
    <submittedName>
        <fullName evidence="1">Uncharacterized protein</fullName>
    </submittedName>
</protein>
<evidence type="ECO:0000313" key="1">
    <source>
        <dbReference type="EMBL" id="KAF3328281.1"/>
    </source>
</evidence>
<dbReference type="EMBL" id="SWLB01000016">
    <property type="protein sequence ID" value="KAF3328281.1"/>
    <property type="molecule type" value="Genomic_DNA"/>
</dbReference>
<accession>A0A833R1K6</accession>
<comment type="caution">
    <text evidence="1">The sequence shown here is derived from an EMBL/GenBank/DDBJ whole genome shotgun (WGS) entry which is preliminary data.</text>
</comment>
<reference evidence="1" key="1">
    <citation type="submission" date="2020-01" db="EMBL/GenBank/DDBJ databases">
        <title>Genome sequence of Kobresia littledalei, the first chromosome-level genome in the family Cyperaceae.</title>
        <authorList>
            <person name="Qu G."/>
        </authorList>
    </citation>
    <scope>NUCLEOTIDE SEQUENCE</scope>
    <source>
        <strain evidence="1">C.B.Clarke</strain>
        <tissue evidence="1">Leaf</tissue>
    </source>
</reference>
<dbReference type="Proteomes" id="UP000623129">
    <property type="component" value="Unassembled WGS sequence"/>
</dbReference>